<dbReference type="EMBL" id="AP017378">
    <property type="protein sequence ID" value="BBD08519.1"/>
    <property type="molecule type" value="Genomic_DNA"/>
</dbReference>
<evidence type="ECO:0000256" key="3">
    <source>
        <dbReference type="ARBA" id="ARBA00022729"/>
    </source>
</evidence>
<dbReference type="InterPro" id="IPR004846">
    <property type="entry name" value="T2SS/T3SS_dom"/>
</dbReference>
<evidence type="ECO:0000313" key="12">
    <source>
        <dbReference type="Proteomes" id="UP000269883"/>
    </source>
</evidence>
<dbReference type="Gene3D" id="3.30.1370.120">
    <property type="match status" value="1"/>
</dbReference>
<dbReference type="GO" id="GO:0009279">
    <property type="term" value="C:cell outer membrane"/>
    <property type="evidence" value="ECO:0007669"/>
    <property type="project" value="UniProtKB-SubCell"/>
</dbReference>
<dbReference type="PRINTS" id="PR00811">
    <property type="entry name" value="BCTERIALGSPD"/>
</dbReference>
<dbReference type="InterPro" id="IPR013355">
    <property type="entry name" value="Pilus_4_PilQ"/>
</dbReference>
<dbReference type="KEGG" id="dfl:DFE_1793"/>
<keyword evidence="2 7" id="KW-0813">Transport</keyword>
<proteinExistence type="inferred from homology"/>
<evidence type="ECO:0000256" key="5">
    <source>
        <dbReference type="ARBA" id="ARBA00023237"/>
    </source>
</evidence>
<gene>
    <name evidence="11" type="ORF">DFE_1793</name>
</gene>
<dbReference type="InterPro" id="IPR038591">
    <property type="entry name" value="NolW-like_sf"/>
</dbReference>
<reference evidence="11 12" key="1">
    <citation type="journal article" date="2018" name="Sci. Adv.">
        <title>Multi-heme cytochromes provide a pathway for survival in energy-limited environments.</title>
        <authorList>
            <person name="Deng X."/>
            <person name="Dohmae N."/>
            <person name="Nealson K.H."/>
            <person name="Hashimoto K."/>
            <person name="Okamoto A."/>
        </authorList>
    </citation>
    <scope>NUCLEOTIDE SEQUENCE [LARGE SCALE GENOMIC DNA]</scope>
    <source>
        <strain evidence="11 12">IS5</strain>
    </source>
</reference>
<dbReference type="Gene3D" id="3.30.1370.130">
    <property type="match status" value="1"/>
</dbReference>
<dbReference type="Pfam" id="PF00263">
    <property type="entry name" value="Secretin"/>
    <property type="match status" value="1"/>
</dbReference>
<evidence type="ECO:0000259" key="9">
    <source>
        <dbReference type="Pfam" id="PF00263"/>
    </source>
</evidence>
<dbReference type="InterPro" id="IPR051808">
    <property type="entry name" value="Type_IV_pilus_biogenesis"/>
</dbReference>
<feature type="chain" id="PRO_5016447405" evidence="8">
    <location>
        <begin position="26"/>
        <end position="533"/>
    </location>
</feature>
<organism evidence="11 12">
    <name type="scientific">Desulfovibrio ferrophilus</name>
    <dbReference type="NCBI Taxonomy" id="241368"/>
    <lineage>
        <taxon>Bacteria</taxon>
        <taxon>Pseudomonadati</taxon>
        <taxon>Thermodesulfobacteriota</taxon>
        <taxon>Desulfovibrionia</taxon>
        <taxon>Desulfovibrionales</taxon>
        <taxon>Desulfovibrionaceae</taxon>
        <taxon>Desulfovibrio</taxon>
    </lineage>
</organism>
<feature type="domain" description="NolW-like" evidence="10">
    <location>
        <begin position="175"/>
        <end position="240"/>
    </location>
</feature>
<evidence type="ECO:0000256" key="4">
    <source>
        <dbReference type="ARBA" id="ARBA00023136"/>
    </source>
</evidence>
<feature type="domain" description="Type II/III secretion system secretin-like" evidence="9">
    <location>
        <begin position="343"/>
        <end position="499"/>
    </location>
</feature>
<dbReference type="InterPro" id="IPR005644">
    <property type="entry name" value="NolW-like"/>
</dbReference>
<keyword evidence="4" id="KW-0472">Membrane</keyword>
<comment type="subcellular location">
    <subcellularLocation>
        <location evidence="7">Cell outer membrane</location>
    </subcellularLocation>
    <subcellularLocation>
        <location evidence="1">Membrane</location>
    </subcellularLocation>
</comment>
<dbReference type="Pfam" id="PF03958">
    <property type="entry name" value="Secretin_N"/>
    <property type="match status" value="1"/>
</dbReference>
<keyword evidence="5" id="KW-0998">Cell outer membrane</keyword>
<dbReference type="GO" id="GO:0009306">
    <property type="term" value="P:protein secretion"/>
    <property type="evidence" value="ECO:0007669"/>
    <property type="project" value="InterPro"/>
</dbReference>
<dbReference type="NCBIfam" id="TIGR02515">
    <property type="entry name" value="IV_pilus_PilQ"/>
    <property type="match status" value="1"/>
</dbReference>
<comment type="similarity">
    <text evidence="6">Belongs to the bacterial secretin family.</text>
</comment>
<evidence type="ECO:0000313" key="11">
    <source>
        <dbReference type="EMBL" id="BBD08519.1"/>
    </source>
</evidence>
<dbReference type="InterPro" id="IPR001775">
    <property type="entry name" value="GspD/PilQ"/>
</dbReference>
<keyword evidence="12" id="KW-1185">Reference proteome</keyword>
<evidence type="ECO:0000259" key="10">
    <source>
        <dbReference type="Pfam" id="PF03958"/>
    </source>
</evidence>
<evidence type="ECO:0000256" key="8">
    <source>
        <dbReference type="SAM" id="SignalP"/>
    </source>
</evidence>
<dbReference type="PROSITE" id="PS51257">
    <property type="entry name" value="PROKAR_LIPOPROTEIN"/>
    <property type="match status" value="1"/>
</dbReference>
<dbReference type="Proteomes" id="UP000269883">
    <property type="component" value="Chromosome"/>
</dbReference>
<evidence type="ECO:0000256" key="1">
    <source>
        <dbReference type="ARBA" id="ARBA00004370"/>
    </source>
</evidence>
<evidence type="ECO:0000256" key="6">
    <source>
        <dbReference type="RuleBase" id="RU004003"/>
    </source>
</evidence>
<name>A0A2Z6AZ48_9BACT</name>
<dbReference type="PANTHER" id="PTHR30604:SF1">
    <property type="entry name" value="DNA UTILIZATION PROTEIN HOFQ"/>
    <property type="match status" value="1"/>
</dbReference>
<keyword evidence="3 8" id="KW-0732">Signal</keyword>
<feature type="signal peptide" evidence="8">
    <location>
        <begin position="1"/>
        <end position="25"/>
    </location>
</feature>
<dbReference type="PANTHER" id="PTHR30604">
    <property type="entry name" value="PROTEIN TRANSPORT PROTEIN HOFQ"/>
    <property type="match status" value="1"/>
</dbReference>
<sequence>MNKRVANISRIVLTAMLCLCLLAIAGCKKDTTERDPFYEKWKEMAEQSKGHSPSPPQRVAPSDLVAKDIELEPERELPSVMIGGLDMRNANVVAVLRALGKIANQSIMVSPGVAGTINVNVENLPWDQVFKGLTRTHGLAWEWEGQILRVMTAEDMEKNLKLDQIRYRKPLVTTAIKINYADAEQLREDMEKLLAKDAEGNPRGSVEVVEHTNSLIIHSVKEDVVRFAELVDKLDRPSAQVHFKAYIVETSSDTARDLGIQWGGGYASSNQSGAWSAGGGADNRDVDTGIANPTLNNTRPGATGSAYAMNFPGNIPNDDGIGAQLGLAYVTASGNVLEVQLRALEEDSKLNILSNPSLTTLDNQTAYTENGEEVPFVTIDEAGNYEVEWKDATLRLEITPHVIDGVNLRMDINVKKDEVDFTRTVQGNPLIIKKATETSLISRSGETVVISGLKRTRNTSGGAGLPYLKDVPGLGHLFGSTSKGEELEEVLIFITPTILAEWIPGEVQKTLEEVETDINDDIAKELEEKDSDN</sequence>
<dbReference type="RefSeq" id="WP_172961686.1">
    <property type="nucleotide sequence ID" value="NZ_AP017378.1"/>
</dbReference>
<protein>
    <submittedName>
        <fullName evidence="11">Type II and III secretion system protein</fullName>
    </submittedName>
</protein>
<accession>A0A2Z6AZ48</accession>
<evidence type="ECO:0000256" key="7">
    <source>
        <dbReference type="RuleBase" id="RU004004"/>
    </source>
</evidence>
<evidence type="ECO:0000256" key="2">
    <source>
        <dbReference type="ARBA" id="ARBA00022448"/>
    </source>
</evidence>
<dbReference type="AlphaFoldDB" id="A0A2Z6AZ48"/>